<dbReference type="Pfam" id="PF17136">
    <property type="entry name" value="ribosomal_L24"/>
    <property type="match status" value="1"/>
</dbReference>
<dbReference type="HAMAP" id="MF_01326_B">
    <property type="entry name" value="Ribosomal_uL24_B"/>
    <property type="match status" value="1"/>
</dbReference>
<evidence type="ECO:0000256" key="1">
    <source>
        <dbReference type="ARBA" id="ARBA00010618"/>
    </source>
</evidence>
<dbReference type="CDD" id="cd06089">
    <property type="entry name" value="KOW_RPL26"/>
    <property type="match status" value="1"/>
</dbReference>
<gene>
    <name evidence="8" type="ORF">ODALV1_LOCUS21245</name>
</gene>
<dbReference type="InterPro" id="IPR041988">
    <property type="entry name" value="Ribosomal_uL24_KOW"/>
</dbReference>
<evidence type="ECO:0000256" key="3">
    <source>
        <dbReference type="ARBA" id="ARBA00023274"/>
    </source>
</evidence>
<dbReference type="InterPro" id="IPR005825">
    <property type="entry name" value="Ribosomal_uL24_CS"/>
</dbReference>
<dbReference type="NCBIfam" id="TIGR01079">
    <property type="entry name" value="rplX_bact"/>
    <property type="match status" value="1"/>
</dbReference>
<protein>
    <recommendedName>
        <fullName evidence="4">Large ribosomal subunit protein uL24m</fullName>
    </recommendedName>
    <alternativeName>
        <fullName evidence="5">39S ribosomal protein L24, mitochondrial</fullName>
    </alternativeName>
</protein>
<dbReference type="InterPro" id="IPR005824">
    <property type="entry name" value="KOW"/>
</dbReference>
<reference evidence="8 9" key="1">
    <citation type="submission" date="2024-08" db="EMBL/GenBank/DDBJ databases">
        <authorList>
            <person name="Cucini C."/>
            <person name="Frati F."/>
        </authorList>
    </citation>
    <scope>NUCLEOTIDE SEQUENCE [LARGE SCALE GENOMIC DNA]</scope>
</reference>
<accession>A0ABP1RFS9</accession>
<dbReference type="Gene3D" id="2.30.30.30">
    <property type="match status" value="1"/>
</dbReference>
<evidence type="ECO:0000313" key="9">
    <source>
        <dbReference type="Proteomes" id="UP001642540"/>
    </source>
</evidence>
<keyword evidence="2 6" id="KW-0689">Ribosomal protein</keyword>
<evidence type="ECO:0000256" key="5">
    <source>
        <dbReference type="ARBA" id="ARBA00035357"/>
    </source>
</evidence>
<dbReference type="SMART" id="SM00739">
    <property type="entry name" value="KOW"/>
    <property type="match status" value="1"/>
</dbReference>
<dbReference type="InterPro" id="IPR008991">
    <property type="entry name" value="Translation_prot_SH3-like_sf"/>
</dbReference>
<dbReference type="PROSITE" id="PS01108">
    <property type="entry name" value="RIBOSOMAL_L24"/>
    <property type="match status" value="1"/>
</dbReference>
<evidence type="ECO:0000259" key="7">
    <source>
        <dbReference type="SMART" id="SM00739"/>
    </source>
</evidence>
<evidence type="ECO:0000256" key="4">
    <source>
        <dbReference type="ARBA" id="ARBA00035283"/>
    </source>
</evidence>
<evidence type="ECO:0000256" key="6">
    <source>
        <dbReference type="RuleBase" id="RU003477"/>
    </source>
</evidence>
<proteinExistence type="inferred from homology"/>
<evidence type="ECO:0000256" key="2">
    <source>
        <dbReference type="ARBA" id="ARBA00022980"/>
    </source>
</evidence>
<organism evidence="8 9">
    <name type="scientific">Orchesella dallaii</name>
    <dbReference type="NCBI Taxonomy" id="48710"/>
    <lineage>
        <taxon>Eukaryota</taxon>
        <taxon>Metazoa</taxon>
        <taxon>Ecdysozoa</taxon>
        <taxon>Arthropoda</taxon>
        <taxon>Hexapoda</taxon>
        <taxon>Collembola</taxon>
        <taxon>Entomobryomorpha</taxon>
        <taxon>Entomobryoidea</taxon>
        <taxon>Orchesellidae</taxon>
        <taxon>Orchesellinae</taxon>
        <taxon>Orchesella</taxon>
    </lineage>
</organism>
<keyword evidence="9" id="KW-1185">Reference proteome</keyword>
<sequence>MRFSVRLYCSVTKRIGELTKQYANLPEKYIERATEQVEWKTPNRINYLPRTVKKQPWQFRFTTNRPWSDEFRRQNEGFVRRPVFVEPIKEWMIYRGDRVEVLVGRDRGKQGIVSQVIQERNWVIVAGLNTHHRRMGARKDYPGMIIKSEAPLLVTTQVALVDPSDNKLTKVEWRYTEDGERVRVSLRTGRIIPVPHAAEETMDYKSRKAYVETDKDTPAAVVEAITYEPKLKTFEMEIMEEMGIKEDRVPKKTYWY</sequence>
<keyword evidence="3 6" id="KW-0687">Ribonucleoprotein</keyword>
<dbReference type="PANTHER" id="PTHR12903">
    <property type="entry name" value="MITOCHONDRIAL RIBOSOMAL PROTEIN L24"/>
    <property type="match status" value="1"/>
</dbReference>
<comment type="similarity">
    <text evidence="1 6">Belongs to the universal ribosomal protein uL24 family.</text>
</comment>
<dbReference type="SUPFAM" id="SSF50104">
    <property type="entry name" value="Translation proteins SH3-like domain"/>
    <property type="match status" value="1"/>
</dbReference>
<name>A0ABP1RFS9_9HEXA</name>
<evidence type="ECO:0000313" key="8">
    <source>
        <dbReference type="EMBL" id="CAL8126057.1"/>
    </source>
</evidence>
<dbReference type="Pfam" id="PF00467">
    <property type="entry name" value="KOW"/>
    <property type="match status" value="1"/>
</dbReference>
<dbReference type="InterPro" id="IPR014722">
    <property type="entry name" value="Rib_uL2_dom2"/>
</dbReference>
<comment type="caution">
    <text evidence="8">The sequence shown here is derived from an EMBL/GenBank/DDBJ whole genome shotgun (WGS) entry which is preliminary data.</text>
</comment>
<dbReference type="EMBL" id="CAXLJM020000070">
    <property type="protein sequence ID" value="CAL8126057.1"/>
    <property type="molecule type" value="Genomic_DNA"/>
</dbReference>
<dbReference type="InterPro" id="IPR057264">
    <property type="entry name" value="Ribosomal_uL24_C"/>
</dbReference>
<dbReference type="Proteomes" id="UP001642540">
    <property type="component" value="Unassembled WGS sequence"/>
</dbReference>
<feature type="domain" description="KOW" evidence="7">
    <location>
        <begin position="92"/>
        <end position="119"/>
    </location>
</feature>
<dbReference type="InterPro" id="IPR003256">
    <property type="entry name" value="Ribosomal_uL24"/>
</dbReference>